<dbReference type="GO" id="GO:0051301">
    <property type="term" value="P:cell division"/>
    <property type="evidence" value="ECO:0007669"/>
    <property type="project" value="UniProtKB-KW"/>
</dbReference>
<dbReference type="Proteomes" id="UP000245880">
    <property type="component" value="Unassembled WGS sequence"/>
</dbReference>
<organism evidence="1 2">
    <name type="scientific">Dyadobacter jejuensis</name>
    <dbReference type="NCBI Taxonomy" id="1082580"/>
    <lineage>
        <taxon>Bacteria</taxon>
        <taxon>Pseudomonadati</taxon>
        <taxon>Bacteroidota</taxon>
        <taxon>Cytophagia</taxon>
        <taxon>Cytophagales</taxon>
        <taxon>Spirosomataceae</taxon>
        <taxon>Dyadobacter</taxon>
    </lineage>
</organism>
<dbReference type="OrthoDB" id="1466667at2"/>
<reference evidence="1 2" key="1">
    <citation type="submission" date="2018-03" db="EMBL/GenBank/DDBJ databases">
        <title>Genomic Encyclopedia of Archaeal and Bacterial Type Strains, Phase II (KMG-II): from individual species to whole genera.</title>
        <authorList>
            <person name="Goeker M."/>
        </authorList>
    </citation>
    <scope>NUCLEOTIDE SEQUENCE [LARGE SCALE GENOMIC DNA]</scope>
    <source>
        <strain evidence="1 2">DSM 100346</strain>
    </source>
</reference>
<protein>
    <submittedName>
        <fullName evidence="1">Cell division protein FtsQ</fullName>
    </submittedName>
</protein>
<sequence>MLRKFDNPWHFFKKSIWFILPGLGIGMAEHRIDNQRCVNLVIDVKGDLSTNFLNQRDILLLATDGGGAPLTGAKLGEINLADVEKRIAKNKLIKKCEVFRDLKGNIVVNVEQQKPLARWINTSQTGEWRSASGKYLNENGQFFPLSDSFSARTLLLSGPYFDQLKGLEQNSNLMEMLRFLDTDPFWKAQVTQMHIDKDGEISLFTLLGDQRVEFGEAEGYVQKLDKLRLFYNKVLSQDWGRYSKIIVKFQDQIVCE</sequence>
<gene>
    <name evidence="1" type="ORF">CLV98_101318</name>
</gene>
<keyword evidence="2" id="KW-1185">Reference proteome</keyword>
<dbReference type="AlphaFoldDB" id="A0A316ARC2"/>
<name>A0A316ARC2_9BACT</name>
<proteinExistence type="predicted"/>
<dbReference type="EMBL" id="QGDT01000001">
    <property type="protein sequence ID" value="PWJ60142.1"/>
    <property type="molecule type" value="Genomic_DNA"/>
</dbReference>
<evidence type="ECO:0000313" key="2">
    <source>
        <dbReference type="Proteomes" id="UP000245880"/>
    </source>
</evidence>
<dbReference type="RefSeq" id="WP_109672232.1">
    <property type="nucleotide sequence ID" value="NZ_QGDT01000001.1"/>
</dbReference>
<comment type="caution">
    <text evidence="1">The sequence shown here is derived from an EMBL/GenBank/DDBJ whole genome shotgun (WGS) entry which is preliminary data.</text>
</comment>
<evidence type="ECO:0000313" key="1">
    <source>
        <dbReference type="EMBL" id="PWJ60142.1"/>
    </source>
</evidence>
<keyword evidence="1" id="KW-0132">Cell division</keyword>
<keyword evidence="1" id="KW-0131">Cell cycle</keyword>
<accession>A0A316ARC2</accession>